<dbReference type="Proteomes" id="UP001199296">
    <property type="component" value="Unassembled WGS sequence"/>
</dbReference>
<dbReference type="SUPFAM" id="SSF56059">
    <property type="entry name" value="Glutathione synthetase ATP-binding domain-like"/>
    <property type="match status" value="1"/>
</dbReference>
<dbReference type="InterPro" id="IPR013815">
    <property type="entry name" value="ATP_grasp_subdomain_1"/>
</dbReference>
<feature type="binding site" evidence="14">
    <location>
        <position position="768"/>
    </location>
    <ligand>
        <name>Mg(2+)</name>
        <dbReference type="ChEBI" id="CHEBI:18420"/>
    </ligand>
</feature>
<evidence type="ECO:0000256" key="12">
    <source>
        <dbReference type="PIRSR" id="PIRSR000853-1"/>
    </source>
</evidence>
<dbReference type="PROSITE" id="PS00742">
    <property type="entry name" value="PEP_ENZYMES_2"/>
    <property type="match status" value="1"/>
</dbReference>
<dbReference type="Gene3D" id="1.10.189.10">
    <property type="entry name" value="Pyruvate Phosphate Dikinase, domain 2"/>
    <property type="match status" value="1"/>
</dbReference>
<keyword evidence="5 18" id="KW-0808">Transferase</keyword>
<evidence type="ECO:0000313" key="19">
    <source>
        <dbReference type="Proteomes" id="UP001199296"/>
    </source>
</evidence>
<dbReference type="SUPFAM" id="SSF52009">
    <property type="entry name" value="Phosphohistidine domain"/>
    <property type="match status" value="1"/>
</dbReference>
<feature type="binding site" evidence="14">
    <location>
        <position position="744"/>
    </location>
    <ligand>
        <name>Mg(2+)</name>
        <dbReference type="ChEBI" id="CHEBI:18420"/>
    </ligand>
</feature>
<dbReference type="InterPro" id="IPR015813">
    <property type="entry name" value="Pyrv/PenolPyrv_kinase-like_dom"/>
</dbReference>
<dbReference type="AlphaFoldDB" id="A0AAW4X1U6"/>
<feature type="active site" description="Proton donor" evidence="12">
    <location>
        <position position="830"/>
    </location>
</feature>
<evidence type="ECO:0000256" key="9">
    <source>
        <dbReference type="ARBA" id="ARBA00022840"/>
    </source>
</evidence>
<keyword evidence="19" id="KW-1185">Reference proteome</keyword>
<proteinExistence type="inferred from homology"/>
<dbReference type="InterPro" id="IPR010121">
    <property type="entry name" value="Pyruvate_phosphate_dikinase"/>
</dbReference>
<evidence type="ECO:0000256" key="8">
    <source>
        <dbReference type="ARBA" id="ARBA00022777"/>
    </source>
</evidence>
<dbReference type="GO" id="GO:0016301">
    <property type="term" value="F:kinase activity"/>
    <property type="evidence" value="ECO:0007669"/>
    <property type="project" value="UniProtKB-KW"/>
</dbReference>
<evidence type="ECO:0000256" key="13">
    <source>
        <dbReference type="PIRSR" id="PIRSR000853-2"/>
    </source>
</evidence>
<dbReference type="InterPro" id="IPR036637">
    <property type="entry name" value="Phosphohistidine_dom_sf"/>
</dbReference>
<keyword evidence="6 14" id="KW-0479">Metal-binding</keyword>
<dbReference type="InterPro" id="IPR023151">
    <property type="entry name" value="PEP_util_CS"/>
</dbReference>
<dbReference type="InterPro" id="IPR000121">
    <property type="entry name" value="PEP_util_C"/>
</dbReference>
<dbReference type="NCBIfam" id="TIGR01828">
    <property type="entry name" value="pyru_phos_dikin"/>
    <property type="match status" value="1"/>
</dbReference>
<dbReference type="Gene3D" id="3.30.470.20">
    <property type="entry name" value="ATP-grasp fold, B domain"/>
    <property type="match status" value="1"/>
</dbReference>
<evidence type="ECO:0000256" key="2">
    <source>
        <dbReference type="ARBA" id="ARBA00007837"/>
    </source>
</evidence>
<feature type="domain" description="Pyruvate phosphate dikinase AMP/ATP-binding" evidence="16">
    <location>
        <begin position="55"/>
        <end position="290"/>
    </location>
</feature>
<feature type="active site" description="Tele-phosphohistidine intermediate" evidence="12">
    <location>
        <position position="454"/>
    </location>
</feature>
<feature type="binding site" evidence="13">
    <location>
        <position position="765"/>
    </location>
    <ligand>
        <name>substrate</name>
    </ligand>
</feature>
<dbReference type="PROSITE" id="PS00370">
    <property type="entry name" value="PEP_ENZYMES_PHOS_SITE"/>
    <property type="match status" value="1"/>
</dbReference>
<dbReference type="InterPro" id="IPR018274">
    <property type="entry name" value="PEP_util_AS"/>
</dbReference>
<gene>
    <name evidence="18" type="primary">ppdK</name>
    <name evidence="18" type="ORF">LJ207_10780</name>
</gene>
<dbReference type="Pfam" id="PF00391">
    <property type="entry name" value="PEP-utilizers"/>
    <property type="match status" value="1"/>
</dbReference>
<evidence type="ECO:0000259" key="16">
    <source>
        <dbReference type="Pfam" id="PF01326"/>
    </source>
</evidence>
<organism evidence="18 19">
    <name type="scientific">Halanaerobium polyolivorans</name>
    <dbReference type="NCBI Taxonomy" id="2886943"/>
    <lineage>
        <taxon>Bacteria</taxon>
        <taxon>Bacillati</taxon>
        <taxon>Bacillota</taxon>
        <taxon>Clostridia</taxon>
        <taxon>Halanaerobiales</taxon>
        <taxon>Halanaerobiaceae</taxon>
        <taxon>Halanaerobium</taxon>
    </lineage>
</organism>
<protein>
    <recommendedName>
        <fullName evidence="4">Pyruvate, phosphate dikinase</fullName>
        <ecNumber evidence="3">2.7.9.1</ecNumber>
    </recommendedName>
    <alternativeName>
        <fullName evidence="11">Pyruvate, orthophosphate dikinase</fullName>
    </alternativeName>
</protein>
<dbReference type="InterPro" id="IPR002192">
    <property type="entry name" value="PPDK_AMP/ATP-bd"/>
</dbReference>
<evidence type="ECO:0000256" key="5">
    <source>
        <dbReference type="ARBA" id="ARBA00022679"/>
    </source>
</evidence>
<dbReference type="EMBL" id="JAJFAT010000018">
    <property type="protein sequence ID" value="MCC3145809.1"/>
    <property type="molecule type" value="Genomic_DNA"/>
</dbReference>
<evidence type="ECO:0000256" key="7">
    <source>
        <dbReference type="ARBA" id="ARBA00022741"/>
    </source>
</evidence>
<dbReference type="SUPFAM" id="SSF51621">
    <property type="entry name" value="Phosphoenolpyruvate/pyruvate domain"/>
    <property type="match status" value="1"/>
</dbReference>
<evidence type="ECO:0000256" key="10">
    <source>
        <dbReference type="ARBA" id="ARBA00022842"/>
    </source>
</evidence>
<feature type="binding site" evidence="13">
    <location>
        <position position="768"/>
    </location>
    <ligand>
        <name>substrate</name>
    </ligand>
</feature>
<dbReference type="Gene3D" id="1.20.80.30">
    <property type="match status" value="1"/>
</dbReference>
<evidence type="ECO:0000256" key="11">
    <source>
        <dbReference type="ARBA" id="ARBA00032883"/>
    </source>
</evidence>
<accession>A0AAW4X1U6</accession>
<dbReference type="Pfam" id="PF01326">
    <property type="entry name" value="PPDK_N"/>
    <property type="match status" value="2"/>
</dbReference>
<keyword evidence="18" id="KW-0670">Pyruvate</keyword>
<name>A0AAW4X1U6_9FIRM</name>
<dbReference type="InterPro" id="IPR008279">
    <property type="entry name" value="PEP-util_enz_mobile_dom"/>
</dbReference>
<dbReference type="Gene3D" id="3.50.30.10">
    <property type="entry name" value="Phosphohistidine domain"/>
    <property type="match status" value="1"/>
</dbReference>
<dbReference type="NCBIfam" id="NF004531">
    <property type="entry name" value="PRK05878.1"/>
    <property type="match status" value="1"/>
</dbReference>
<keyword evidence="8" id="KW-0418">Kinase</keyword>
<comment type="cofactor">
    <cofactor evidence="1 14">
        <name>Mg(2+)</name>
        <dbReference type="ChEBI" id="CHEBI:18420"/>
    </cofactor>
</comment>
<evidence type="ECO:0000256" key="6">
    <source>
        <dbReference type="ARBA" id="ARBA00022723"/>
    </source>
</evidence>
<dbReference type="GO" id="GO:0046872">
    <property type="term" value="F:metal ion binding"/>
    <property type="evidence" value="ECO:0007669"/>
    <property type="project" value="UniProtKB-KW"/>
</dbReference>
<dbReference type="GO" id="GO:0050242">
    <property type="term" value="F:pyruvate, phosphate dikinase activity"/>
    <property type="evidence" value="ECO:0007669"/>
    <property type="project" value="UniProtKB-EC"/>
</dbReference>
<feature type="domain" description="PEP-utilising enzyme mobile" evidence="15">
    <location>
        <begin position="421"/>
        <end position="502"/>
    </location>
</feature>
<sequence>MEKFIYNFAEGKTEMKALLGGKGANLAEMNRIGLPVPPGFTITTEACIRYLEMEQRLDEKLKESIFEYLKEIEKKNGKKFGDVNDPLLLSVRSGAVTSMPGMMDTILNLGLNDKSVKGLAKKASNPRFAYDSYRRLIQMFANVVLDIPGYEFDNLLEKKKEKNDYTNDTELSVDDLKDIIEEYKRLIKKRAKIEFPQKPEEQLLMAVKAVFSSWNNPRAKSYRNINDIPHDLGTAVTVQTMVFGNIGENSGTGVAFTRNPATGENKVFGEFLLNAQGEDVVAGIRTPKDIGELKTLMPEVYDELMEITKTLEKHYKDMQDIEFTIQEGNLYLLQTRTAKRTIDAAVNIAVEMEKEGLIDKKTAILRIDPEDISQMLHPNFKEAELKKADLLAVGLAASPGAATGRIYFSSEAAVQAVIDGEDVILIRKETSPEDIEGMAKTNGVLTSRGGMTSHAAVVARGMGKCCVAGVGDIRVDESAKKFYVNDRVFKEGDYISLNGSLGEVYAGVIETTDAQLSENFKLLMKWSDQYRKLGVYTNADNQKDTVVALNFGAEGVGLCRTEHMFFDSSRINSVREMIVANTKKKRQKALDKLFPYQKDDFKKIFKVMEAKTLTIRLLDPPLHEFLTLEEAELKSLAAELAISTQELKTITEELKEVNPMLGHRGCRLGISYPEIYKMQVKAIIAAALEVKAEKGYDVKADIMIPLVGSGEELALLRKEAEEVAEGLLESAAVEIKYSIGTMIEIPRAALLADEIAEHADFFSFGTNDLTQMTYGFSRDDANKFINQYLDKGILEKDPFTVLDQKGVGKLLKTGVELGRKRKEQLKIGICGEHGGEPASIDFCHKLDLNYVSCSPYRVPIARLAAAQSAIKND</sequence>
<dbReference type="EC" id="2.7.9.1" evidence="3"/>
<evidence type="ECO:0000313" key="18">
    <source>
        <dbReference type="EMBL" id="MCC3145809.1"/>
    </source>
</evidence>
<dbReference type="InterPro" id="IPR040442">
    <property type="entry name" value="Pyrv_kinase-like_dom_sf"/>
</dbReference>
<dbReference type="Gene3D" id="3.30.1490.20">
    <property type="entry name" value="ATP-grasp fold, A domain"/>
    <property type="match status" value="1"/>
</dbReference>
<feature type="domain" description="Pyruvate phosphate dikinase AMP/ATP-binding" evidence="16">
    <location>
        <begin position="299"/>
        <end position="355"/>
    </location>
</feature>
<comment type="caution">
    <text evidence="18">The sequence shown here is derived from an EMBL/GenBank/DDBJ whole genome shotgun (WGS) entry which is preliminary data.</text>
</comment>
<dbReference type="Pfam" id="PF02896">
    <property type="entry name" value="PEP-utilizers_C"/>
    <property type="match status" value="1"/>
</dbReference>
<reference evidence="18 19" key="1">
    <citation type="submission" date="2021-10" db="EMBL/GenBank/DDBJ databases">
        <authorList>
            <person name="Grouzdev D.S."/>
            <person name="Pantiukh K.S."/>
            <person name="Krutkina M.S."/>
        </authorList>
    </citation>
    <scope>NUCLEOTIDE SEQUENCE [LARGE SCALE GENOMIC DNA]</scope>
    <source>
        <strain evidence="18 19">Z-7514</strain>
    </source>
</reference>
<feature type="binding site" evidence="13">
    <location>
        <position position="766"/>
    </location>
    <ligand>
        <name>substrate</name>
    </ligand>
</feature>
<dbReference type="PANTHER" id="PTHR22931">
    <property type="entry name" value="PHOSPHOENOLPYRUVATE DIKINASE-RELATED"/>
    <property type="match status" value="1"/>
</dbReference>
<dbReference type="PIRSF" id="PIRSF000853">
    <property type="entry name" value="PPDK"/>
    <property type="match status" value="1"/>
</dbReference>
<feature type="binding site" evidence="13">
    <location>
        <position position="767"/>
    </location>
    <ligand>
        <name>substrate</name>
    </ligand>
</feature>
<evidence type="ECO:0000256" key="3">
    <source>
        <dbReference type="ARBA" id="ARBA00011994"/>
    </source>
</evidence>
<dbReference type="RefSeq" id="WP_229346509.1">
    <property type="nucleotide sequence ID" value="NZ_JAJFAT010000018.1"/>
</dbReference>
<comment type="similarity">
    <text evidence="2">Belongs to the PEP-utilizing enzyme family.</text>
</comment>
<evidence type="ECO:0000259" key="15">
    <source>
        <dbReference type="Pfam" id="PF00391"/>
    </source>
</evidence>
<evidence type="ECO:0000256" key="4">
    <source>
        <dbReference type="ARBA" id="ARBA00020138"/>
    </source>
</evidence>
<feature type="domain" description="PEP-utilising enzyme C-terminal" evidence="17">
    <location>
        <begin position="517"/>
        <end position="868"/>
    </location>
</feature>
<dbReference type="PANTHER" id="PTHR22931:SF9">
    <property type="entry name" value="PYRUVATE, PHOSPHATE DIKINASE 1, CHLOROPLASTIC"/>
    <property type="match status" value="1"/>
</dbReference>
<dbReference type="Gene3D" id="3.20.20.60">
    <property type="entry name" value="Phosphoenolpyruvate-binding domains"/>
    <property type="match status" value="1"/>
</dbReference>
<dbReference type="GO" id="GO:0005524">
    <property type="term" value="F:ATP binding"/>
    <property type="evidence" value="ECO:0007669"/>
    <property type="project" value="UniProtKB-KW"/>
</dbReference>
<evidence type="ECO:0000256" key="1">
    <source>
        <dbReference type="ARBA" id="ARBA00001946"/>
    </source>
</evidence>
<keyword evidence="9" id="KW-0067">ATP-binding</keyword>
<evidence type="ECO:0000256" key="14">
    <source>
        <dbReference type="PIRSR" id="PIRSR000853-3"/>
    </source>
</evidence>
<feature type="binding site" evidence="13">
    <location>
        <position position="744"/>
    </location>
    <ligand>
        <name>substrate</name>
    </ligand>
</feature>
<feature type="binding site" evidence="13">
    <location>
        <position position="616"/>
    </location>
    <ligand>
        <name>substrate</name>
    </ligand>
</feature>
<keyword evidence="7" id="KW-0547">Nucleotide-binding</keyword>
<keyword evidence="10 14" id="KW-0460">Magnesium</keyword>
<feature type="binding site" evidence="13">
    <location>
        <position position="560"/>
    </location>
    <ligand>
        <name>substrate</name>
    </ligand>
</feature>
<evidence type="ECO:0000259" key="17">
    <source>
        <dbReference type="Pfam" id="PF02896"/>
    </source>
</evidence>